<protein>
    <submittedName>
        <fullName evidence="3">Tropinesterase</fullName>
    </submittedName>
</protein>
<feature type="domain" description="AB hydrolase-1" evidence="2">
    <location>
        <begin position="44"/>
        <end position="253"/>
    </location>
</feature>
<accession>A0A251YHP9</accession>
<dbReference type="SUPFAM" id="SSF53474">
    <property type="entry name" value="alpha/beta-Hydrolases"/>
    <property type="match status" value="1"/>
</dbReference>
<gene>
    <name evidence="3" type="ORF">BFL37_14070</name>
</gene>
<dbReference type="Proteomes" id="UP000195101">
    <property type="component" value="Unassembled WGS sequence"/>
</dbReference>
<organism evidence="3 4">
    <name type="scientific">Clavibacter michiganensis</name>
    <dbReference type="NCBI Taxonomy" id="28447"/>
    <lineage>
        <taxon>Bacteria</taxon>
        <taxon>Bacillati</taxon>
        <taxon>Actinomycetota</taxon>
        <taxon>Actinomycetes</taxon>
        <taxon>Micrococcales</taxon>
        <taxon>Microbacteriaceae</taxon>
        <taxon>Clavibacter</taxon>
    </lineage>
</organism>
<sequence length="353" mass="38517">MVTPFRPGSRADPRPATTVRVTRLVHRGLTVRISTLGSPGDRAFVLVPGIGVSSDYFERLAPRLDARGTVHALDLPGFAGVRHPGRAIGIREYADLVGAAIDGLGLDDPVLVGHSMGTQVVADLAARRPGISTVVLISPVVDPAARRVPRAALRFLRSSVREPSRIKVLAVRAYLVCGVRWFLRVLPRMMRYPIEARLPDIRASTLVIRGEHDAVAPRAWVEDMGRLLPRARLWEIPGAAHSVMHAHADEVARLCLAHLERRPGDGSSTADASAELRRYPEGEEHDDDEQADFAPTLGDSIRGLRAQLAEGIAIRRDDDAVIGRAKTAHAEAMADAAERARRRRARGRSRSSR</sequence>
<name>A0A251YHP9_9MICO</name>
<comment type="caution">
    <text evidence="3">The sequence shown here is derived from an EMBL/GenBank/DDBJ whole genome shotgun (WGS) entry which is preliminary data.</text>
</comment>
<dbReference type="InterPro" id="IPR029058">
    <property type="entry name" value="AB_hydrolase_fold"/>
</dbReference>
<evidence type="ECO:0000256" key="1">
    <source>
        <dbReference type="SAM" id="MobiDB-lite"/>
    </source>
</evidence>
<evidence type="ECO:0000313" key="3">
    <source>
        <dbReference type="EMBL" id="OUE23785.1"/>
    </source>
</evidence>
<evidence type="ECO:0000313" key="4">
    <source>
        <dbReference type="Proteomes" id="UP000195101"/>
    </source>
</evidence>
<proteinExistence type="predicted"/>
<dbReference type="GO" id="GO:0016020">
    <property type="term" value="C:membrane"/>
    <property type="evidence" value="ECO:0007669"/>
    <property type="project" value="TreeGrafter"/>
</dbReference>
<dbReference type="AlphaFoldDB" id="A0A251YHP9"/>
<reference evidence="3 4" key="1">
    <citation type="submission" date="2016-08" db="EMBL/GenBank/DDBJ databases">
        <title>Genome sequence of Clavibacter michiganensis spp strain CFBP8019.</title>
        <authorList>
            <person name="Thapa S.P."/>
            <person name="Coaker G."/>
            <person name="Jacques M.-A."/>
        </authorList>
    </citation>
    <scope>NUCLEOTIDE SEQUENCE [LARGE SCALE GENOMIC DNA]</scope>
    <source>
        <strain evidence="3">CFBP8019</strain>
    </source>
</reference>
<feature type="compositionally biased region" description="Basic residues" evidence="1">
    <location>
        <begin position="340"/>
        <end position="353"/>
    </location>
</feature>
<dbReference type="Gene3D" id="3.40.50.1820">
    <property type="entry name" value="alpha/beta hydrolase"/>
    <property type="match status" value="1"/>
</dbReference>
<dbReference type="GO" id="GO:0003824">
    <property type="term" value="F:catalytic activity"/>
    <property type="evidence" value="ECO:0007669"/>
    <property type="project" value="UniProtKB-ARBA"/>
</dbReference>
<dbReference type="InterPro" id="IPR000073">
    <property type="entry name" value="AB_hydrolase_1"/>
</dbReference>
<dbReference type="EMBL" id="MDJZ01000017">
    <property type="protein sequence ID" value="OUE23785.1"/>
    <property type="molecule type" value="Genomic_DNA"/>
</dbReference>
<feature type="region of interest" description="Disordered" evidence="1">
    <location>
        <begin position="329"/>
        <end position="353"/>
    </location>
</feature>
<dbReference type="PANTHER" id="PTHR43798:SF33">
    <property type="entry name" value="HYDROLASE, PUTATIVE (AFU_ORTHOLOGUE AFUA_2G14860)-RELATED"/>
    <property type="match status" value="1"/>
</dbReference>
<dbReference type="OrthoDB" id="9769541at2"/>
<dbReference type="PANTHER" id="PTHR43798">
    <property type="entry name" value="MONOACYLGLYCEROL LIPASE"/>
    <property type="match status" value="1"/>
</dbReference>
<dbReference type="RefSeq" id="WP_086515691.1">
    <property type="nucleotide sequence ID" value="NZ_MDJZ01000017.1"/>
</dbReference>
<dbReference type="InterPro" id="IPR050266">
    <property type="entry name" value="AB_hydrolase_sf"/>
</dbReference>
<evidence type="ECO:0000259" key="2">
    <source>
        <dbReference type="Pfam" id="PF12697"/>
    </source>
</evidence>
<keyword evidence="4" id="KW-1185">Reference proteome</keyword>
<dbReference type="Pfam" id="PF12697">
    <property type="entry name" value="Abhydrolase_6"/>
    <property type="match status" value="1"/>
</dbReference>